<keyword evidence="1 5" id="KW-0808">Transferase</keyword>
<dbReference type="Pfam" id="PF13302">
    <property type="entry name" value="Acetyltransf_3"/>
    <property type="match status" value="1"/>
</dbReference>
<evidence type="ECO:0000313" key="6">
    <source>
        <dbReference type="Proteomes" id="UP001595699"/>
    </source>
</evidence>
<dbReference type="PANTHER" id="PTHR43792">
    <property type="entry name" value="GNAT FAMILY, PUTATIVE (AFU_ORTHOLOGUE AFUA_3G00765)-RELATED-RELATED"/>
    <property type="match status" value="1"/>
</dbReference>
<proteinExistence type="inferred from homology"/>
<keyword evidence="6" id="KW-1185">Reference proteome</keyword>
<dbReference type="InterPro" id="IPR000182">
    <property type="entry name" value="GNAT_dom"/>
</dbReference>
<dbReference type="PROSITE" id="PS51186">
    <property type="entry name" value="GNAT"/>
    <property type="match status" value="1"/>
</dbReference>
<evidence type="ECO:0000259" key="4">
    <source>
        <dbReference type="PROSITE" id="PS51186"/>
    </source>
</evidence>
<evidence type="ECO:0000256" key="2">
    <source>
        <dbReference type="ARBA" id="ARBA00023315"/>
    </source>
</evidence>
<dbReference type="PANTHER" id="PTHR43792:SF8">
    <property type="entry name" value="[RIBOSOMAL PROTEIN US5]-ALANINE N-ACETYLTRANSFERASE"/>
    <property type="match status" value="1"/>
</dbReference>
<feature type="domain" description="N-acetyltransferase" evidence="4">
    <location>
        <begin position="1"/>
        <end position="167"/>
    </location>
</feature>
<comment type="similarity">
    <text evidence="3">Belongs to the acetyltransferase family. RimJ subfamily.</text>
</comment>
<keyword evidence="2 5" id="KW-0012">Acyltransferase</keyword>
<name>A0ABV7YLE6_9ACTN</name>
<dbReference type="GO" id="GO:0016746">
    <property type="term" value="F:acyltransferase activity"/>
    <property type="evidence" value="ECO:0007669"/>
    <property type="project" value="UniProtKB-KW"/>
</dbReference>
<reference evidence="6" key="1">
    <citation type="journal article" date="2019" name="Int. J. Syst. Evol. Microbiol.">
        <title>The Global Catalogue of Microorganisms (GCM) 10K type strain sequencing project: providing services to taxonomists for standard genome sequencing and annotation.</title>
        <authorList>
            <consortium name="The Broad Institute Genomics Platform"/>
            <consortium name="The Broad Institute Genome Sequencing Center for Infectious Disease"/>
            <person name="Wu L."/>
            <person name="Ma J."/>
        </authorList>
    </citation>
    <scope>NUCLEOTIDE SEQUENCE [LARGE SCALE GENOMIC DNA]</scope>
    <source>
        <strain evidence="6">CGMCC 4.7241</strain>
    </source>
</reference>
<dbReference type="RefSeq" id="WP_205120498.1">
    <property type="nucleotide sequence ID" value="NZ_JAFBCM010000001.1"/>
</dbReference>
<evidence type="ECO:0000256" key="1">
    <source>
        <dbReference type="ARBA" id="ARBA00022679"/>
    </source>
</evidence>
<dbReference type="EC" id="2.3.-.-" evidence="5"/>
<organism evidence="5 6">
    <name type="scientific">Tenggerimyces flavus</name>
    <dbReference type="NCBI Taxonomy" id="1708749"/>
    <lineage>
        <taxon>Bacteria</taxon>
        <taxon>Bacillati</taxon>
        <taxon>Actinomycetota</taxon>
        <taxon>Actinomycetes</taxon>
        <taxon>Propionibacteriales</taxon>
        <taxon>Nocardioidaceae</taxon>
        <taxon>Tenggerimyces</taxon>
    </lineage>
</organism>
<dbReference type="EMBL" id="JBHRZH010000045">
    <property type="protein sequence ID" value="MFC3765991.1"/>
    <property type="molecule type" value="Genomic_DNA"/>
</dbReference>
<accession>A0ABV7YLE6</accession>
<gene>
    <name evidence="5" type="ORF">ACFOUW_34505</name>
</gene>
<dbReference type="Proteomes" id="UP001595699">
    <property type="component" value="Unassembled WGS sequence"/>
</dbReference>
<sequence>MIDEPTDKAPLADDKVALHDWADDDADWYADAVRDEQIQRFTTESATLTAAEVRDAIARLHADDNAAGFVICDATSGERLGNIAITRADQLADVSYWVAAEGRGRGVAASALKLIATWAERHWQVEEIELKTHADNVASQRVAERAGFVRAPERDAKPLVKAGETWPTTAYVRRSS</sequence>
<dbReference type="InterPro" id="IPR051531">
    <property type="entry name" value="N-acetyltransferase"/>
</dbReference>
<dbReference type="InterPro" id="IPR016181">
    <property type="entry name" value="Acyl_CoA_acyltransferase"/>
</dbReference>
<comment type="caution">
    <text evidence="5">The sequence shown here is derived from an EMBL/GenBank/DDBJ whole genome shotgun (WGS) entry which is preliminary data.</text>
</comment>
<protein>
    <submittedName>
        <fullName evidence="5">GNAT family N-acetyltransferase</fullName>
        <ecNumber evidence="5">2.3.-.-</ecNumber>
    </submittedName>
</protein>
<dbReference type="Gene3D" id="3.40.630.30">
    <property type="match status" value="1"/>
</dbReference>
<dbReference type="SUPFAM" id="SSF55729">
    <property type="entry name" value="Acyl-CoA N-acyltransferases (Nat)"/>
    <property type="match status" value="1"/>
</dbReference>
<evidence type="ECO:0000256" key="3">
    <source>
        <dbReference type="ARBA" id="ARBA00038502"/>
    </source>
</evidence>
<evidence type="ECO:0000313" key="5">
    <source>
        <dbReference type="EMBL" id="MFC3765991.1"/>
    </source>
</evidence>